<feature type="domain" description="CUE" evidence="3">
    <location>
        <begin position="100"/>
        <end position="145"/>
    </location>
</feature>
<dbReference type="GO" id="GO:0043130">
    <property type="term" value="F:ubiquitin binding"/>
    <property type="evidence" value="ECO:0007669"/>
    <property type="project" value="InterPro"/>
</dbReference>
<keyword evidence="5" id="KW-1185">Reference proteome</keyword>
<dbReference type="InterPro" id="IPR003892">
    <property type="entry name" value="CUE"/>
</dbReference>
<feature type="region of interest" description="Disordered" evidence="1">
    <location>
        <begin position="396"/>
        <end position="418"/>
    </location>
</feature>
<dbReference type="Gene3D" id="3.30.1370.110">
    <property type="match status" value="1"/>
</dbReference>
<evidence type="ECO:0000259" key="3">
    <source>
        <dbReference type="PROSITE" id="PS51140"/>
    </source>
</evidence>
<feature type="region of interest" description="Disordered" evidence="1">
    <location>
        <begin position="54"/>
        <end position="105"/>
    </location>
</feature>
<feature type="compositionally biased region" description="Polar residues" evidence="1">
    <location>
        <begin position="396"/>
        <end position="411"/>
    </location>
</feature>
<dbReference type="PROSITE" id="PS50828">
    <property type="entry name" value="SMR"/>
    <property type="match status" value="1"/>
</dbReference>
<dbReference type="SUPFAM" id="SSF46934">
    <property type="entry name" value="UBA-like"/>
    <property type="match status" value="1"/>
</dbReference>
<dbReference type="InterPro" id="IPR009060">
    <property type="entry name" value="UBA-like_sf"/>
</dbReference>
<dbReference type="Proteomes" id="UP000440578">
    <property type="component" value="Unassembled WGS sequence"/>
</dbReference>
<proteinExistence type="predicted"/>
<dbReference type="InterPro" id="IPR036063">
    <property type="entry name" value="Smr_dom_sf"/>
</dbReference>
<dbReference type="PROSITE" id="PS51140">
    <property type="entry name" value="CUE"/>
    <property type="match status" value="1"/>
</dbReference>
<dbReference type="SUPFAM" id="SSF160443">
    <property type="entry name" value="SMR domain-like"/>
    <property type="match status" value="1"/>
</dbReference>
<reference evidence="4 5" key="1">
    <citation type="submission" date="2019-07" db="EMBL/GenBank/DDBJ databases">
        <title>Draft genome assembly of a fouling barnacle, Amphibalanus amphitrite (Darwin, 1854): The first reference genome for Thecostraca.</title>
        <authorList>
            <person name="Kim W."/>
        </authorList>
    </citation>
    <scope>NUCLEOTIDE SEQUENCE [LARGE SCALE GENOMIC DNA]</scope>
    <source>
        <strain evidence="4">SNU_AA5</strain>
        <tissue evidence="4">Soma without cirri and trophi</tissue>
    </source>
</reference>
<dbReference type="SMART" id="SM00463">
    <property type="entry name" value="SMR"/>
    <property type="match status" value="1"/>
</dbReference>
<dbReference type="OrthoDB" id="3231855at2759"/>
<name>A0A6A4VUW3_AMPAM</name>
<protein>
    <submittedName>
        <fullName evidence="4">NEDD4-binding protein 2</fullName>
    </submittedName>
</protein>
<feature type="region of interest" description="Disordered" evidence="1">
    <location>
        <begin position="151"/>
        <end position="258"/>
    </location>
</feature>
<gene>
    <name evidence="4" type="primary">N4BP2</name>
    <name evidence="4" type="ORF">FJT64_000652</name>
</gene>
<evidence type="ECO:0000259" key="2">
    <source>
        <dbReference type="PROSITE" id="PS50828"/>
    </source>
</evidence>
<organism evidence="4 5">
    <name type="scientific">Amphibalanus amphitrite</name>
    <name type="common">Striped barnacle</name>
    <name type="synonym">Balanus amphitrite</name>
    <dbReference type="NCBI Taxonomy" id="1232801"/>
    <lineage>
        <taxon>Eukaryota</taxon>
        <taxon>Metazoa</taxon>
        <taxon>Ecdysozoa</taxon>
        <taxon>Arthropoda</taxon>
        <taxon>Crustacea</taxon>
        <taxon>Multicrustacea</taxon>
        <taxon>Cirripedia</taxon>
        <taxon>Thoracica</taxon>
        <taxon>Thoracicalcarea</taxon>
        <taxon>Balanomorpha</taxon>
        <taxon>Balanoidea</taxon>
        <taxon>Balanidae</taxon>
        <taxon>Amphibalaninae</taxon>
        <taxon>Amphibalanus</taxon>
    </lineage>
</organism>
<dbReference type="PANTHER" id="PTHR46535">
    <property type="entry name" value="NEDD4-BINDING PROTEIN 2"/>
    <property type="match status" value="1"/>
</dbReference>
<evidence type="ECO:0000313" key="4">
    <source>
        <dbReference type="EMBL" id="KAF0295404.1"/>
    </source>
</evidence>
<dbReference type="InterPro" id="IPR002625">
    <property type="entry name" value="Smr_dom"/>
</dbReference>
<dbReference type="GO" id="GO:0005634">
    <property type="term" value="C:nucleus"/>
    <property type="evidence" value="ECO:0007669"/>
    <property type="project" value="TreeGrafter"/>
</dbReference>
<feature type="region of interest" description="Disordered" evidence="1">
    <location>
        <begin position="462"/>
        <end position="481"/>
    </location>
</feature>
<dbReference type="GO" id="GO:0004519">
    <property type="term" value="F:endonuclease activity"/>
    <property type="evidence" value="ECO:0007669"/>
    <property type="project" value="TreeGrafter"/>
</dbReference>
<comment type="caution">
    <text evidence="4">The sequence shown here is derived from an EMBL/GenBank/DDBJ whole genome shotgun (WGS) entry which is preliminary data.</text>
</comment>
<dbReference type="Pfam" id="PF01713">
    <property type="entry name" value="Smr"/>
    <property type="match status" value="1"/>
</dbReference>
<evidence type="ECO:0000256" key="1">
    <source>
        <dbReference type="SAM" id="MobiDB-lite"/>
    </source>
</evidence>
<feature type="domain" description="Smr" evidence="2">
    <location>
        <begin position="569"/>
        <end position="651"/>
    </location>
</feature>
<accession>A0A6A4VUW3</accession>
<dbReference type="InterPro" id="IPR052772">
    <property type="entry name" value="Endo/PolyKinase_Domain-Protein"/>
</dbReference>
<feature type="compositionally biased region" description="Polar residues" evidence="1">
    <location>
        <begin position="202"/>
        <end position="211"/>
    </location>
</feature>
<feature type="compositionally biased region" description="Low complexity" evidence="1">
    <location>
        <begin position="236"/>
        <end position="255"/>
    </location>
</feature>
<sequence length="662" mass="71553">MASALNKLNWAQAGAEATERVWSSAAAEPAVQSGTAVALSAAFGSVVARESAEAGCQTGGGGGRTVSPRPWRPAPAAADGPPPLTVPLHRGTMTSPPPESVDHHLDGLTDLFPTVPAANLQHILDQCGGDVDWAISVLLETDLESLQNMEPPRAEDGAAAPAETGAEQQDVGDVAEAAAGPETMTPPPPSVVAQGARPKQPLQLSRQLSSDSEPDVIVEDLSGASSDDERPPPPRAAAGAAGGVSSSSSSSSGSPLMARRRAVSAGELKLQLTPRLAYQLQELFGPTKFGVRSEAQLAELPASELAIHLPLEVASSLHRCWTADAEAAFDAEQRSFDELGASLKEHLDRQREEEERKALLKNDEEIARQLQMEEDGRHAAASPTPRLREIMAEQQAVQRSEQAQSSWTPATQADRLTRQRLREEFPGVDASYLDELLDMHEGDYKQVLRVLQGTRGELPLRTASIRAPSPPPLPRPTAAGGAVGPVPADFLTEKGMPSFHDIRAESELIRQKIEHAKMMAERAVRRGAFSVSQYYVAERQRLYAVLEECNMRATITTMELLQDSDPNRIDLHHLLVEEAQTQLASFLADRQSYFGRNGIRSKNVEIITGKGKNSKHGKARIKPAVEQWLENKGFQYREADGNSGMLIVTVHSEHMYQPRKLG</sequence>
<dbReference type="EMBL" id="VIIS01001620">
    <property type="protein sequence ID" value="KAF0295404.1"/>
    <property type="molecule type" value="Genomic_DNA"/>
</dbReference>
<evidence type="ECO:0000313" key="5">
    <source>
        <dbReference type="Proteomes" id="UP000440578"/>
    </source>
</evidence>
<dbReference type="PANTHER" id="PTHR46535:SF1">
    <property type="entry name" value="NEDD4-BINDING PROTEIN 2"/>
    <property type="match status" value="1"/>
</dbReference>
<dbReference type="AlphaFoldDB" id="A0A6A4VUW3"/>
<dbReference type="CDD" id="cd14279">
    <property type="entry name" value="CUE"/>
    <property type="match status" value="1"/>
</dbReference>